<dbReference type="GO" id="GO:0043709">
    <property type="term" value="P:cell adhesion involved in single-species biofilm formation"/>
    <property type="evidence" value="ECO:0007669"/>
    <property type="project" value="TreeGrafter"/>
</dbReference>
<feature type="transmembrane region" description="Helical" evidence="8">
    <location>
        <begin position="146"/>
        <end position="164"/>
    </location>
</feature>
<dbReference type="PROSITE" id="PS50887">
    <property type="entry name" value="GGDEF"/>
    <property type="match status" value="1"/>
</dbReference>
<keyword evidence="6 8" id="KW-0472">Membrane</keyword>
<dbReference type="EMBL" id="CP039964">
    <property type="protein sequence ID" value="QCO54584.1"/>
    <property type="molecule type" value="Genomic_DNA"/>
</dbReference>
<feature type="transmembrane region" description="Helical" evidence="8">
    <location>
        <begin position="170"/>
        <end position="194"/>
    </location>
</feature>
<feature type="transmembrane region" description="Helical" evidence="8">
    <location>
        <begin position="81"/>
        <end position="109"/>
    </location>
</feature>
<dbReference type="PANTHER" id="PTHR45138">
    <property type="entry name" value="REGULATORY COMPONENTS OF SENSORY TRANSDUCTION SYSTEM"/>
    <property type="match status" value="1"/>
</dbReference>
<dbReference type="FunFam" id="3.30.70.270:FF:000001">
    <property type="entry name" value="Diguanylate cyclase domain protein"/>
    <property type="match status" value="1"/>
</dbReference>
<dbReference type="InterPro" id="IPR011620">
    <property type="entry name" value="Sig_transdc_His_kinase_LytS_TM"/>
</dbReference>
<dbReference type="GO" id="GO:0000155">
    <property type="term" value="F:phosphorelay sensor kinase activity"/>
    <property type="evidence" value="ECO:0007669"/>
    <property type="project" value="InterPro"/>
</dbReference>
<dbReference type="InterPro" id="IPR000160">
    <property type="entry name" value="GGDEF_dom"/>
</dbReference>
<evidence type="ECO:0000256" key="3">
    <source>
        <dbReference type="ARBA" id="ARBA00022475"/>
    </source>
</evidence>
<protein>
    <recommendedName>
        <fullName evidence="2">diguanylate cyclase</fullName>
        <ecNumber evidence="2">2.7.7.65</ecNumber>
    </recommendedName>
</protein>
<comment type="subcellular location">
    <subcellularLocation>
        <location evidence="1">Cell membrane</location>
        <topology evidence="1">Multi-pass membrane protein</topology>
    </subcellularLocation>
</comment>
<dbReference type="GO" id="GO:1902201">
    <property type="term" value="P:negative regulation of bacterial-type flagellum-dependent cell motility"/>
    <property type="evidence" value="ECO:0007669"/>
    <property type="project" value="TreeGrafter"/>
</dbReference>
<evidence type="ECO:0000256" key="4">
    <source>
        <dbReference type="ARBA" id="ARBA00022692"/>
    </source>
</evidence>
<evidence type="ECO:0000256" key="2">
    <source>
        <dbReference type="ARBA" id="ARBA00012528"/>
    </source>
</evidence>
<dbReference type="SMART" id="SM00267">
    <property type="entry name" value="GGDEF"/>
    <property type="match status" value="1"/>
</dbReference>
<dbReference type="EC" id="2.7.7.65" evidence="2"/>
<dbReference type="SUPFAM" id="SSF55073">
    <property type="entry name" value="Nucleotide cyclase"/>
    <property type="match status" value="1"/>
</dbReference>
<feature type="domain" description="GGDEF" evidence="9">
    <location>
        <begin position="241"/>
        <end position="375"/>
    </location>
</feature>
<dbReference type="GO" id="GO:0005886">
    <property type="term" value="C:plasma membrane"/>
    <property type="evidence" value="ECO:0007669"/>
    <property type="project" value="UniProtKB-SubCell"/>
</dbReference>
<dbReference type="InterPro" id="IPR043128">
    <property type="entry name" value="Rev_trsase/Diguanyl_cyclase"/>
</dbReference>
<evidence type="ECO:0000256" key="5">
    <source>
        <dbReference type="ARBA" id="ARBA00022989"/>
    </source>
</evidence>
<name>A0A4V1E0G8_9RHOB</name>
<feature type="transmembrane region" description="Helical" evidence="8">
    <location>
        <begin position="51"/>
        <end position="69"/>
    </location>
</feature>
<evidence type="ECO:0000256" key="7">
    <source>
        <dbReference type="ARBA" id="ARBA00034247"/>
    </source>
</evidence>
<dbReference type="PANTHER" id="PTHR45138:SF9">
    <property type="entry name" value="DIGUANYLATE CYCLASE DGCM-RELATED"/>
    <property type="match status" value="1"/>
</dbReference>
<evidence type="ECO:0000256" key="1">
    <source>
        <dbReference type="ARBA" id="ARBA00004651"/>
    </source>
</evidence>
<dbReference type="Proteomes" id="UP000298631">
    <property type="component" value="Chromosome"/>
</dbReference>
<gene>
    <name evidence="10" type="ORF">EOK75_01420</name>
</gene>
<dbReference type="Pfam" id="PF07694">
    <property type="entry name" value="5TM-5TMR_LYT"/>
    <property type="match status" value="1"/>
</dbReference>
<feature type="transmembrane region" description="Helical" evidence="8">
    <location>
        <begin position="115"/>
        <end position="134"/>
    </location>
</feature>
<reference evidence="10 11" key="1">
    <citation type="submission" date="2019-05" db="EMBL/GenBank/DDBJ databases">
        <title>Pseudorhodobacter turbinis sp. nov., isolated from the gut of the Korean turban shell.</title>
        <authorList>
            <person name="Jeong Y.-S."/>
            <person name="Kang W.-R."/>
            <person name="Bae J.-W."/>
        </authorList>
    </citation>
    <scope>NUCLEOTIDE SEQUENCE [LARGE SCALE GENOMIC DNA]</scope>
    <source>
        <strain evidence="10 11">S12M18</strain>
    </source>
</reference>
<keyword evidence="4 8" id="KW-0812">Transmembrane</keyword>
<dbReference type="CDD" id="cd01949">
    <property type="entry name" value="GGDEF"/>
    <property type="match status" value="1"/>
</dbReference>
<feature type="transmembrane region" description="Helical" evidence="8">
    <location>
        <begin position="16"/>
        <end position="39"/>
    </location>
</feature>
<evidence type="ECO:0000313" key="11">
    <source>
        <dbReference type="Proteomes" id="UP000298631"/>
    </source>
</evidence>
<keyword evidence="3" id="KW-1003">Cell membrane</keyword>
<comment type="catalytic activity">
    <reaction evidence="7">
        <text>2 GTP = 3',3'-c-di-GMP + 2 diphosphate</text>
        <dbReference type="Rhea" id="RHEA:24898"/>
        <dbReference type="ChEBI" id="CHEBI:33019"/>
        <dbReference type="ChEBI" id="CHEBI:37565"/>
        <dbReference type="ChEBI" id="CHEBI:58805"/>
        <dbReference type="EC" id="2.7.7.65"/>
    </reaction>
</comment>
<keyword evidence="11" id="KW-1185">Reference proteome</keyword>
<dbReference type="InterPro" id="IPR050469">
    <property type="entry name" value="Diguanylate_Cyclase"/>
</dbReference>
<evidence type="ECO:0000313" key="10">
    <source>
        <dbReference type="EMBL" id="QCO54584.1"/>
    </source>
</evidence>
<dbReference type="Pfam" id="PF00990">
    <property type="entry name" value="GGDEF"/>
    <property type="match status" value="1"/>
</dbReference>
<dbReference type="AlphaFoldDB" id="A0A4V1E0G8"/>
<evidence type="ECO:0000259" key="9">
    <source>
        <dbReference type="PROSITE" id="PS50887"/>
    </source>
</evidence>
<dbReference type="InterPro" id="IPR029787">
    <property type="entry name" value="Nucleotide_cyclase"/>
</dbReference>
<evidence type="ECO:0000256" key="8">
    <source>
        <dbReference type="SAM" id="Phobius"/>
    </source>
</evidence>
<dbReference type="KEGG" id="pseb:EOK75_01420"/>
<accession>A0A4V1E0G8</accession>
<dbReference type="GO" id="GO:0071555">
    <property type="term" value="P:cell wall organization"/>
    <property type="evidence" value="ECO:0007669"/>
    <property type="project" value="InterPro"/>
</dbReference>
<organism evidence="10 11">
    <name type="scientific">Pseudorhodobacter turbinis</name>
    <dbReference type="NCBI Taxonomy" id="2500533"/>
    <lineage>
        <taxon>Bacteria</taxon>
        <taxon>Pseudomonadati</taxon>
        <taxon>Pseudomonadota</taxon>
        <taxon>Alphaproteobacteria</taxon>
        <taxon>Rhodobacterales</taxon>
        <taxon>Paracoccaceae</taxon>
        <taxon>Pseudorhodobacter</taxon>
    </lineage>
</organism>
<sequence>MWALLYEGGEMPMNPVTVLTTVMFGAGIMALLAISYGVIERSRIRPFWRSIFHGMFFGAGAILVMLKPIQLGEGVIIDARAIIVGIAAAFGGWPAAILSGIIAGAYRAYHGGTGAPSGVIGIFMAAGLGWYWSWRLKPNGEINIRDTATLGAILALYTISAALLPKEVFFQAVTTVVPVIVAGCIFGAIAMGSLMERERRYIYSERNWRESALTDPLTDLPNRRGFFEKVNRALSAPNHGRTDALLILDADHFKRINDTHGHPVGDAALVLIAEKLKLILDEEASICRLGGEEFAVFLPATSQPAANQIAETLRLGIRKAGFTHDGVTVPLSVSIGAVMRSAASRAPLISLLRSADNALYYAKEGGRNKVVFAEPLES</sequence>
<dbReference type="NCBIfam" id="TIGR00254">
    <property type="entry name" value="GGDEF"/>
    <property type="match status" value="1"/>
</dbReference>
<keyword evidence="5 8" id="KW-1133">Transmembrane helix</keyword>
<dbReference type="OrthoDB" id="9812260at2"/>
<dbReference type="GO" id="GO:0052621">
    <property type="term" value="F:diguanylate cyclase activity"/>
    <property type="evidence" value="ECO:0007669"/>
    <property type="project" value="UniProtKB-EC"/>
</dbReference>
<dbReference type="Gene3D" id="3.30.70.270">
    <property type="match status" value="1"/>
</dbReference>
<evidence type="ECO:0000256" key="6">
    <source>
        <dbReference type="ARBA" id="ARBA00023136"/>
    </source>
</evidence>
<proteinExistence type="predicted"/>